<organism evidence="3 4">
    <name type="scientific">Terrisporobacter hibernicus</name>
    <dbReference type="NCBI Taxonomy" id="2813371"/>
    <lineage>
        <taxon>Bacteria</taxon>
        <taxon>Bacillati</taxon>
        <taxon>Bacillota</taxon>
        <taxon>Clostridia</taxon>
        <taxon>Peptostreptococcales</taxon>
        <taxon>Peptostreptococcaceae</taxon>
        <taxon>Terrisporobacter</taxon>
    </lineage>
</organism>
<dbReference type="InterPro" id="IPR029058">
    <property type="entry name" value="AB_hydrolase_fold"/>
</dbReference>
<accession>A0AAX2ZHV3</accession>
<proteinExistence type="predicted"/>
<dbReference type="AlphaFoldDB" id="A0AAX2ZHV3"/>
<name>A0AAX2ZHV3_9FIRM</name>
<keyword evidence="1" id="KW-1133">Transmembrane helix</keyword>
<feature type="domain" description="Alpha/beta hydrolase fold-5" evidence="2">
    <location>
        <begin position="65"/>
        <end position="225"/>
    </location>
</feature>
<feature type="transmembrane region" description="Helical" evidence="1">
    <location>
        <begin position="5"/>
        <end position="23"/>
    </location>
</feature>
<evidence type="ECO:0000313" key="3">
    <source>
        <dbReference type="EMBL" id="UEL48924.1"/>
    </source>
</evidence>
<keyword evidence="4" id="KW-1185">Reference proteome</keyword>
<evidence type="ECO:0000256" key="1">
    <source>
        <dbReference type="SAM" id="Phobius"/>
    </source>
</evidence>
<reference evidence="3 4" key="1">
    <citation type="journal article" date="2023" name="Int. J. Syst. Evol. Microbiol.">
        <title>Terrisporobacter hibernicus sp. nov., isolated from bovine faeces in Northern Ireland.</title>
        <authorList>
            <person name="Mitchell M."/>
            <person name="Nguyen S.V."/>
            <person name="Connor M."/>
            <person name="Fairley D.J."/>
            <person name="Donoghue O."/>
            <person name="Marshall H."/>
            <person name="Koolman L."/>
            <person name="McMullan G."/>
            <person name="Schaffer K.E."/>
            <person name="McGrath J.W."/>
            <person name="Fanning S."/>
        </authorList>
    </citation>
    <scope>NUCLEOTIDE SEQUENCE [LARGE SCALE GENOMIC DNA]</scope>
    <source>
        <strain evidence="3 4">MCA3</strain>
    </source>
</reference>
<keyword evidence="1" id="KW-0472">Membrane</keyword>
<dbReference type="SUPFAM" id="SSF53474">
    <property type="entry name" value="alpha/beta-Hydrolases"/>
    <property type="match status" value="1"/>
</dbReference>
<evidence type="ECO:0000313" key="4">
    <source>
        <dbReference type="Proteomes" id="UP001198983"/>
    </source>
</evidence>
<dbReference type="Gene3D" id="3.40.50.1820">
    <property type="entry name" value="alpha/beta hydrolase"/>
    <property type="match status" value="1"/>
</dbReference>
<sequence>MKKKIIISIGIILGIIVIGMGMWTSKAYKPDILAKESLISDNKVEINNDDFISFTPKDKKVSKGFIFYPGGGVKPEAYAPICREIALKGYEVIIAKMPLNLAILSPNEADKIIAAYDKIDTWAIGGHSLGGVMASKYASTHDNIKGVALYASYPNGDELKDLDLEVISVYGGKDGVVNQENLVDSKDNLPKDAKFIEIDGGNHSQFGDYGLQEGDNKGTIDKVKQFNLTAEYTIELLDKIK</sequence>
<gene>
    <name evidence="3" type="ORF">JW646_05595</name>
</gene>
<dbReference type="EMBL" id="CP081135">
    <property type="protein sequence ID" value="UEL48924.1"/>
    <property type="molecule type" value="Genomic_DNA"/>
</dbReference>
<dbReference type="GO" id="GO:0016787">
    <property type="term" value="F:hydrolase activity"/>
    <property type="evidence" value="ECO:0007669"/>
    <property type="project" value="UniProtKB-KW"/>
</dbReference>
<protein>
    <submittedName>
        <fullName evidence="3">Alpha/beta hydrolase</fullName>
    </submittedName>
</protein>
<dbReference type="KEGG" id="tem:JW646_05595"/>
<dbReference type="Pfam" id="PF12695">
    <property type="entry name" value="Abhydrolase_5"/>
    <property type="match status" value="1"/>
</dbReference>
<dbReference type="Proteomes" id="UP001198983">
    <property type="component" value="Chromosome"/>
</dbReference>
<keyword evidence="1" id="KW-0812">Transmembrane</keyword>
<dbReference type="RefSeq" id="WP_228416871.1">
    <property type="nucleotide sequence ID" value="NZ_CP081135.1"/>
</dbReference>
<keyword evidence="3" id="KW-0378">Hydrolase</keyword>
<evidence type="ECO:0000259" key="2">
    <source>
        <dbReference type="Pfam" id="PF12695"/>
    </source>
</evidence>
<dbReference type="InterPro" id="IPR029059">
    <property type="entry name" value="AB_hydrolase_5"/>
</dbReference>